<evidence type="ECO:0000256" key="1">
    <source>
        <dbReference type="SAM" id="Phobius"/>
    </source>
</evidence>
<sequence length="83" mass="9129">MSPLNPLAAYTKVVVFLCSAMVMIRFNNPLTCIAIGLNVVLNRMDIDLSAPFLCAPVLSYAVMANFCPQLITSWLHRSQDLVA</sequence>
<dbReference type="InParanoid" id="A0A1Y2D894"/>
<comment type="caution">
    <text evidence="2">The sequence shown here is derived from an EMBL/GenBank/DDBJ whole genome shotgun (WGS) entry which is preliminary data.</text>
</comment>
<evidence type="ECO:0000313" key="2">
    <source>
        <dbReference type="EMBL" id="ORY55481.1"/>
    </source>
</evidence>
<evidence type="ECO:0000313" key="3">
    <source>
        <dbReference type="Proteomes" id="UP000193689"/>
    </source>
</evidence>
<feature type="transmembrane region" description="Helical" evidence="1">
    <location>
        <begin position="46"/>
        <end position="67"/>
    </location>
</feature>
<gene>
    <name evidence="2" type="ORF">BCR38DRAFT_491108</name>
</gene>
<reference evidence="2 3" key="1">
    <citation type="submission" date="2016-07" db="EMBL/GenBank/DDBJ databases">
        <title>Pervasive Adenine N6-methylation of Active Genes in Fungi.</title>
        <authorList>
            <consortium name="DOE Joint Genome Institute"/>
            <person name="Mondo S.J."/>
            <person name="Dannebaum R.O."/>
            <person name="Kuo R.C."/>
            <person name="Labutti K."/>
            <person name="Haridas S."/>
            <person name="Kuo A."/>
            <person name="Salamov A."/>
            <person name="Ahrendt S.R."/>
            <person name="Lipzen A."/>
            <person name="Sullivan W."/>
            <person name="Andreopoulos W.B."/>
            <person name="Clum A."/>
            <person name="Lindquist E."/>
            <person name="Daum C."/>
            <person name="Ramamoorthy G.K."/>
            <person name="Gryganskyi A."/>
            <person name="Culley D."/>
            <person name="Magnuson J.K."/>
            <person name="James T.Y."/>
            <person name="O'Malley M.A."/>
            <person name="Stajich J.E."/>
            <person name="Spatafora J.W."/>
            <person name="Visel A."/>
            <person name="Grigoriev I.V."/>
        </authorList>
    </citation>
    <scope>NUCLEOTIDE SEQUENCE [LARGE SCALE GENOMIC DNA]</scope>
    <source>
        <strain evidence="2 3">CBS 129021</strain>
    </source>
</reference>
<dbReference type="RefSeq" id="XP_040709628.1">
    <property type="nucleotide sequence ID" value="XM_040864615.1"/>
</dbReference>
<dbReference type="AlphaFoldDB" id="A0A1Y2D894"/>
<keyword evidence="1" id="KW-0812">Transmembrane</keyword>
<dbReference type="Proteomes" id="UP000193689">
    <property type="component" value="Unassembled WGS sequence"/>
</dbReference>
<accession>A0A1Y2D894</accession>
<keyword evidence="1" id="KW-1133">Transmembrane helix</keyword>
<feature type="transmembrane region" description="Helical" evidence="1">
    <location>
        <begin position="7"/>
        <end position="26"/>
    </location>
</feature>
<protein>
    <submittedName>
        <fullName evidence="2">Uncharacterized protein</fullName>
    </submittedName>
</protein>
<organism evidence="2 3">
    <name type="scientific">Pseudomassariella vexata</name>
    <dbReference type="NCBI Taxonomy" id="1141098"/>
    <lineage>
        <taxon>Eukaryota</taxon>
        <taxon>Fungi</taxon>
        <taxon>Dikarya</taxon>
        <taxon>Ascomycota</taxon>
        <taxon>Pezizomycotina</taxon>
        <taxon>Sordariomycetes</taxon>
        <taxon>Xylariomycetidae</taxon>
        <taxon>Amphisphaeriales</taxon>
        <taxon>Pseudomassariaceae</taxon>
        <taxon>Pseudomassariella</taxon>
    </lineage>
</organism>
<keyword evidence="1" id="KW-0472">Membrane</keyword>
<dbReference type="GeneID" id="63780827"/>
<proteinExistence type="predicted"/>
<dbReference type="EMBL" id="MCFJ01000027">
    <property type="protein sequence ID" value="ORY55481.1"/>
    <property type="molecule type" value="Genomic_DNA"/>
</dbReference>
<keyword evidence="3" id="KW-1185">Reference proteome</keyword>
<name>A0A1Y2D894_9PEZI</name>